<dbReference type="Proteomes" id="UP000095709">
    <property type="component" value="Unassembled WGS sequence"/>
</dbReference>
<dbReference type="AlphaFoldDB" id="A0A174S7I0"/>
<sequence>MQKTFKVARVLDDFKIVMNAGSNQNISLGQKYLLYAISDQEIIDPDTHKSLGFLEIVKGTGVVTHVQDDLSTLESAVYSSHSKKIKRSNPMTAPFGSIIEEIETDKTQEPFDEPQTGDLLKRVN</sequence>
<evidence type="ECO:0000313" key="2">
    <source>
        <dbReference type="EMBL" id="CUP91857.1"/>
    </source>
</evidence>
<reference evidence="2 3" key="1">
    <citation type="submission" date="2015-09" db="EMBL/GenBank/DDBJ databases">
        <authorList>
            <consortium name="Pathogen Informatics"/>
        </authorList>
    </citation>
    <scope>NUCLEOTIDE SEQUENCE [LARGE SCALE GENOMIC DNA]</scope>
    <source>
        <strain evidence="2 3">2789STDY5834885</strain>
    </source>
</reference>
<evidence type="ECO:0000313" key="3">
    <source>
        <dbReference type="Proteomes" id="UP000095709"/>
    </source>
</evidence>
<proteinExistence type="predicted"/>
<gene>
    <name evidence="2" type="ORF">ERS852498_03145</name>
</gene>
<dbReference type="EMBL" id="CZAL01000022">
    <property type="protein sequence ID" value="CUP91857.1"/>
    <property type="molecule type" value="Genomic_DNA"/>
</dbReference>
<dbReference type="RefSeq" id="WP_055268038.1">
    <property type="nucleotide sequence ID" value="NZ_CZAL01000022.1"/>
</dbReference>
<protein>
    <submittedName>
        <fullName evidence="2">Uncharacterized protein</fullName>
    </submittedName>
</protein>
<evidence type="ECO:0000256" key="1">
    <source>
        <dbReference type="SAM" id="MobiDB-lite"/>
    </source>
</evidence>
<accession>A0A174S7I0</accession>
<name>A0A174S7I0_9FIRM</name>
<organism evidence="2 3">
    <name type="scientific">Fusicatenibacter saccharivorans</name>
    <dbReference type="NCBI Taxonomy" id="1150298"/>
    <lineage>
        <taxon>Bacteria</taxon>
        <taxon>Bacillati</taxon>
        <taxon>Bacillota</taxon>
        <taxon>Clostridia</taxon>
        <taxon>Lachnospirales</taxon>
        <taxon>Lachnospiraceae</taxon>
        <taxon>Fusicatenibacter</taxon>
    </lineage>
</organism>
<feature type="region of interest" description="Disordered" evidence="1">
    <location>
        <begin position="102"/>
        <end position="124"/>
    </location>
</feature>